<reference evidence="3" key="2">
    <citation type="submission" date="2016-02" db="EMBL/GenBank/DDBJ databases">
        <title>Draft genome sequence of five rapidly growing Mycobacterium species.</title>
        <authorList>
            <person name="Katahira K."/>
            <person name="Gotou Y."/>
            <person name="Iida K."/>
            <person name="Ogura Y."/>
            <person name="Hayashi T."/>
        </authorList>
    </citation>
    <scope>NUCLEOTIDE SEQUENCE [LARGE SCALE GENOMIC DNA]</scope>
    <source>
        <strain evidence="3">JCM15298</strain>
    </source>
</reference>
<accession>A0A100WK84</accession>
<protein>
    <submittedName>
        <fullName evidence="2">Mll1302 protein</fullName>
    </submittedName>
</protein>
<evidence type="ECO:0000256" key="1">
    <source>
        <dbReference type="SAM" id="MobiDB-lite"/>
    </source>
</evidence>
<evidence type="ECO:0000313" key="2">
    <source>
        <dbReference type="EMBL" id="GAS99568.1"/>
    </source>
</evidence>
<sequence>MRLANLTARKVISHPTGLPATFQPIERQVRDLRDTDHKWRRVRLMAHCYGRCRMSTESTISNTMSPAGRDSRTGGHTVGATPASSPHREMIGVSAGPDRDGQVAGAAPA</sequence>
<dbReference type="AlphaFoldDB" id="A0A100WK84"/>
<name>A0A100WK84_MYCCR</name>
<organism evidence="2 3">
    <name type="scientific">Mycolicibacterium canariasense</name>
    <name type="common">Mycobacterium canariasense</name>
    <dbReference type="NCBI Taxonomy" id="228230"/>
    <lineage>
        <taxon>Bacteria</taxon>
        <taxon>Bacillati</taxon>
        <taxon>Actinomycetota</taxon>
        <taxon>Actinomycetes</taxon>
        <taxon>Mycobacteriales</taxon>
        <taxon>Mycobacteriaceae</taxon>
        <taxon>Mycolicibacterium</taxon>
    </lineage>
</organism>
<evidence type="ECO:0000313" key="3">
    <source>
        <dbReference type="Proteomes" id="UP000069443"/>
    </source>
</evidence>
<dbReference type="Proteomes" id="UP000069443">
    <property type="component" value="Unassembled WGS sequence"/>
</dbReference>
<gene>
    <name evidence="2" type="ORF">RMCC_6533</name>
</gene>
<dbReference type="EMBL" id="BCSY01000135">
    <property type="protein sequence ID" value="GAS99568.1"/>
    <property type="molecule type" value="Genomic_DNA"/>
</dbReference>
<comment type="caution">
    <text evidence="2">The sequence shown here is derived from an EMBL/GenBank/DDBJ whole genome shotgun (WGS) entry which is preliminary data.</text>
</comment>
<keyword evidence="3" id="KW-1185">Reference proteome</keyword>
<proteinExistence type="predicted"/>
<feature type="region of interest" description="Disordered" evidence="1">
    <location>
        <begin position="59"/>
        <end position="109"/>
    </location>
</feature>
<reference evidence="3" key="1">
    <citation type="journal article" date="2016" name="Genome Announc.">
        <title>Draft Genome Sequences of Five Rapidly Growing Mycobacterium Species, M. thermoresistibile, M. fortuitum subsp. acetamidolyticum, M. canariasense, M. brisbanense, and M. novocastrense.</title>
        <authorList>
            <person name="Katahira K."/>
            <person name="Ogura Y."/>
            <person name="Gotoh Y."/>
            <person name="Hayashi T."/>
        </authorList>
    </citation>
    <scope>NUCLEOTIDE SEQUENCE [LARGE SCALE GENOMIC DNA]</scope>
    <source>
        <strain evidence="3">JCM15298</strain>
    </source>
</reference>